<dbReference type="Proteomes" id="UP000253426">
    <property type="component" value="Unassembled WGS sequence"/>
</dbReference>
<evidence type="ECO:0000313" key="3">
    <source>
        <dbReference type="EMBL" id="RBP44493.1"/>
    </source>
</evidence>
<keyword evidence="4" id="KW-1185">Reference proteome</keyword>
<proteinExistence type="inferred from homology"/>
<dbReference type="SUPFAM" id="SSF69304">
    <property type="entry name" value="Tricorn protease N-terminal domain"/>
    <property type="match status" value="1"/>
</dbReference>
<dbReference type="InterPro" id="IPR015943">
    <property type="entry name" value="WD40/YVTN_repeat-like_dom_sf"/>
</dbReference>
<comment type="similarity">
    <text evidence="1">Belongs to the TolB family.</text>
</comment>
<name>A0A366HN97_9BACT</name>
<gene>
    <name evidence="3" type="ORF">DES53_104314</name>
</gene>
<evidence type="ECO:0000313" key="4">
    <source>
        <dbReference type="Proteomes" id="UP000253426"/>
    </source>
</evidence>
<keyword evidence="2" id="KW-0732">Signal</keyword>
<dbReference type="InterPro" id="IPR011659">
    <property type="entry name" value="WD40"/>
</dbReference>
<dbReference type="InterPro" id="IPR011042">
    <property type="entry name" value="6-blade_b-propeller_TolB-like"/>
</dbReference>
<dbReference type="RefSeq" id="WP_113958890.1">
    <property type="nucleotide sequence ID" value="NZ_QNRR01000004.1"/>
</dbReference>
<dbReference type="Gene3D" id="2.120.10.30">
    <property type="entry name" value="TolB, C-terminal domain"/>
    <property type="match status" value="1"/>
</dbReference>
<protein>
    <submittedName>
        <fullName evidence="3">WD40 repeat protein</fullName>
    </submittedName>
</protein>
<dbReference type="PANTHER" id="PTHR36842">
    <property type="entry name" value="PROTEIN TOLB HOMOLOG"/>
    <property type="match status" value="1"/>
</dbReference>
<dbReference type="AlphaFoldDB" id="A0A366HN97"/>
<evidence type="ECO:0000256" key="1">
    <source>
        <dbReference type="ARBA" id="ARBA00009820"/>
    </source>
</evidence>
<feature type="chain" id="PRO_5016645503" evidence="2">
    <location>
        <begin position="34"/>
        <end position="412"/>
    </location>
</feature>
<feature type="signal peptide" evidence="2">
    <location>
        <begin position="1"/>
        <end position="33"/>
    </location>
</feature>
<reference evidence="3 4" key="1">
    <citation type="submission" date="2018-06" db="EMBL/GenBank/DDBJ databases">
        <title>Genomic Encyclopedia of Type Strains, Phase IV (KMG-IV): sequencing the most valuable type-strain genomes for metagenomic binning, comparative biology and taxonomic classification.</title>
        <authorList>
            <person name="Goeker M."/>
        </authorList>
    </citation>
    <scope>NUCLEOTIDE SEQUENCE [LARGE SCALE GENOMIC DNA]</scope>
    <source>
        <strain evidence="3 4">DSM 25532</strain>
    </source>
</reference>
<dbReference type="PANTHER" id="PTHR36842:SF1">
    <property type="entry name" value="PROTEIN TOLB"/>
    <property type="match status" value="1"/>
</dbReference>
<comment type="caution">
    <text evidence="3">The sequence shown here is derived from an EMBL/GenBank/DDBJ whole genome shotgun (WGS) entry which is preliminary data.</text>
</comment>
<dbReference type="Pfam" id="PF07676">
    <property type="entry name" value="PD40"/>
    <property type="match status" value="2"/>
</dbReference>
<evidence type="ECO:0000256" key="2">
    <source>
        <dbReference type="SAM" id="SignalP"/>
    </source>
</evidence>
<sequence>MKRASHHTTLPALLTFAGLALTCFTSTTTTAHAEEAKDDPLAPWRSGVKIRSVLPETAERHSIHSYFNTCPESPDGTQVLFYSSTALNGHTGEVHIVNRATGEEKTLVTNLETEDAHRAACQQWLSNGKRISFHGLRDGTWFVGAVDLDTGKERVLAKNRLSSWGQPNGDLVPIYGQHWDPGEHTNLELCNSATGEIKTVLTAQAVRDKYTPWVDKAFQGKPFIIFFPVLSPKADRVFFKLAAPGITRDPRGGAASQRLGLVCYSIAENRFLYQSDRWGHPSWHPDGKTIVETSFTLFDSGNGKGTRLPELPAVRGDHPSASPDGKLIVTDSTMDKFGGDANSWGIVLADARGGKHILLHSFKNDGGARSWRRSHPHPVFSADGKRIYFNVSNGTWTRLYVAEVGDGAAAGK</sequence>
<accession>A0A366HN97</accession>
<organism evidence="3 4">
    <name type="scientific">Roseimicrobium gellanilyticum</name>
    <dbReference type="NCBI Taxonomy" id="748857"/>
    <lineage>
        <taxon>Bacteria</taxon>
        <taxon>Pseudomonadati</taxon>
        <taxon>Verrucomicrobiota</taxon>
        <taxon>Verrucomicrobiia</taxon>
        <taxon>Verrucomicrobiales</taxon>
        <taxon>Verrucomicrobiaceae</taxon>
        <taxon>Roseimicrobium</taxon>
    </lineage>
</organism>
<dbReference type="OrthoDB" id="178428at2"/>
<dbReference type="EMBL" id="QNRR01000004">
    <property type="protein sequence ID" value="RBP44493.1"/>
    <property type="molecule type" value="Genomic_DNA"/>
</dbReference>
<dbReference type="Gene3D" id="2.130.10.10">
    <property type="entry name" value="YVTN repeat-like/Quinoprotein amine dehydrogenase"/>
    <property type="match status" value="1"/>
</dbReference>